<reference evidence="7 8" key="1">
    <citation type="submission" date="2017-07" db="EMBL/GenBank/DDBJ databases">
        <title>Elstera cyanobacteriorum sp. nov., a novel bacterium isolated from cyanobacterial aggregates in a eutrophic lake.</title>
        <authorList>
            <person name="Cai H."/>
        </authorList>
    </citation>
    <scope>NUCLEOTIDE SEQUENCE [LARGE SCALE GENOMIC DNA]</scope>
    <source>
        <strain evidence="7 8">TH019</strain>
    </source>
</reference>
<keyword evidence="3" id="KW-0536">Nodulation</keyword>
<feature type="domain" description="ABC transporter" evidence="6">
    <location>
        <begin position="7"/>
        <end position="241"/>
    </location>
</feature>
<dbReference type="InterPro" id="IPR050763">
    <property type="entry name" value="ABC_transporter_ATP-binding"/>
</dbReference>
<name>A0A255XJN7_9PROT</name>
<comment type="similarity">
    <text evidence="1">Belongs to the ABC transporter superfamily.</text>
</comment>
<comment type="caution">
    <text evidence="7">The sequence shown here is derived from an EMBL/GenBank/DDBJ whole genome shotgun (WGS) entry which is preliminary data.</text>
</comment>
<proteinExistence type="inferred from homology"/>
<dbReference type="Gene3D" id="3.40.50.300">
    <property type="entry name" value="P-loop containing nucleotide triphosphate hydrolases"/>
    <property type="match status" value="1"/>
</dbReference>
<sequence length="319" mass="34381">MAQAAAISIRGLQKIYQKRGKGPAKHALKGIDLDIPQGSLFALLGPNGAGKSTLINIMAGLVLKSAGQMSIWGTDIDADPRRARASIGIVPQELNIDAFFTPRALLDLQAGLFGVPKDKRQTEALLAAMGLTDKANAYARTLSGGMRRRLMVAKAMVHSPPILVLDEPTAGVDIELRQQLWANVRDLNRQGVTVLLTTHYLEEAEELCDRIAIIANGELRANETKEALLARLDGKELHITLSTPIPEALPEPLAALGLLRPTPDTLLLRHRRLDGMVPRVLAALTETGLTIADLRTAEADLEDVFLQLTRATSAAEQAA</sequence>
<dbReference type="Proteomes" id="UP000216361">
    <property type="component" value="Unassembled WGS sequence"/>
</dbReference>
<evidence type="ECO:0000313" key="7">
    <source>
        <dbReference type="EMBL" id="OYQ16655.1"/>
    </source>
</evidence>
<dbReference type="Pfam" id="PF00005">
    <property type="entry name" value="ABC_tran"/>
    <property type="match status" value="1"/>
</dbReference>
<dbReference type="PANTHER" id="PTHR42711:SF5">
    <property type="entry name" value="ABC TRANSPORTER ATP-BINDING PROTEIN NATA"/>
    <property type="match status" value="1"/>
</dbReference>
<keyword evidence="4" id="KW-0547">Nucleotide-binding</keyword>
<evidence type="ECO:0000259" key="6">
    <source>
        <dbReference type="PROSITE" id="PS50893"/>
    </source>
</evidence>
<keyword evidence="5 7" id="KW-0067">ATP-binding</keyword>
<evidence type="ECO:0000256" key="1">
    <source>
        <dbReference type="ARBA" id="ARBA00005417"/>
    </source>
</evidence>
<evidence type="ECO:0000256" key="5">
    <source>
        <dbReference type="ARBA" id="ARBA00022840"/>
    </source>
</evidence>
<dbReference type="InterPro" id="IPR003439">
    <property type="entry name" value="ABC_transporter-like_ATP-bd"/>
</dbReference>
<keyword evidence="8" id="KW-1185">Reference proteome</keyword>
<dbReference type="OrthoDB" id="9778547at2"/>
<dbReference type="GO" id="GO:0016887">
    <property type="term" value="F:ATP hydrolysis activity"/>
    <property type="evidence" value="ECO:0007669"/>
    <property type="project" value="InterPro"/>
</dbReference>
<gene>
    <name evidence="7" type="ORF">CHR90_16820</name>
</gene>
<evidence type="ECO:0000256" key="4">
    <source>
        <dbReference type="ARBA" id="ARBA00022741"/>
    </source>
</evidence>
<dbReference type="InterPro" id="IPR027417">
    <property type="entry name" value="P-loop_NTPase"/>
</dbReference>
<evidence type="ECO:0000256" key="3">
    <source>
        <dbReference type="ARBA" id="ARBA00022458"/>
    </source>
</evidence>
<evidence type="ECO:0000313" key="8">
    <source>
        <dbReference type="Proteomes" id="UP000216361"/>
    </source>
</evidence>
<dbReference type="PROSITE" id="PS50893">
    <property type="entry name" value="ABC_TRANSPORTER_2"/>
    <property type="match status" value="1"/>
</dbReference>
<dbReference type="AlphaFoldDB" id="A0A255XJN7"/>
<organism evidence="7 8">
    <name type="scientific">Elstera cyanobacteriorum</name>
    <dbReference type="NCBI Taxonomy" id="2022747"/>
    <lineage>
        <taxon>Bacteria</taxon>
        <taxon>Pseudomonadati</taxon>
        <taxon>Pseudomonadota</taxon>
        <taxon>Alphaproteobacteria</taxon>
        <taxon>Rhodospirillales</taxon>
        <taxon>Rhodospirillaceae</taxon>
        <taxon>Elstera</taxon>
    </lineage>
</organism>
<dbReference type="CDD" id="cd03263">
    <property type="entry name" value="ABC_subfamily_A"/>
    <property type="match status" value="1"/>
</dbReference>
<dbReference type="InterPro" id="IPR017871">
    <property type="entry name" value="ABC_transporter-like_CS"/>
</dbReference>
<dbReference type="EMBL" id="NOXS01000035">
    <property type="protein sequence ID" value="OYQ16655.1"/>
    <property type="molecule type" value="Genomic_DNA"/>
</dbReference>
<dbReference type="PANTHER" id="PTHR42711">
    <property type="entry name" value="ABC TRANSPORTER ATP-BINDING PROTEIN"/>
    <property type="match status" value="1"/>
</dbReference>
<keyword evidence="2" id="KW-0813">Transport</keyword>
<dbReference type="SUPFAM" id="SSF52540">
    <property type="entry name" value="P-loop containing nucleoside triphosphate hydrolases"/>
    <property type="match status" value="1"/>
</dbReference>
<dbReference type="InterPro" id="IPR003593">
    <property type="entry name" value="AAA+_ATPase"/>
</dbReference>
<accession>A0A255XJN7</accession>
<protein>
    <submittedName>
        <fullName evidence="7">Multidrug ABC transporter ATP-binding protein</fullName>
    </submittedName>
</protein>
<dbReference type="RefSeq" id="WP_094410292.1">
    <property type="nucleotide sequence ID" value="NZ_BMJZ01000003.1"/>
</dbReference>
<evidence type="ECO:0000256" key="2">
    <source>
        <dbReference type="ARBA" id="ARBA00022448"/>
    </source>
</evidence>
<dbReference type="PROSITE" id="PS00211">
    <property type="entry name" value="ABC_TRANSPORTER_1"/>
    <property type="match status" value="1"/>
</dbReference>
<dbReference type="SMART" id="SM00382">
    <property type="entry name" value="AAA"/>
    <property type="match status" value="1"/>
</dbReference>
<dbReference type="GO" id="GO:0005524">
    <property type="term" value="F:ATP binding"/>
    <property type="evidence" value="ECO:0007669"/>
    <property type="project" value="UniProtKB-KW"/>
</dbReference>